<dbReference type="InterPro" id="IPR023393">
    <property type="entry name" value="START-like_dom_sf"/>
</dbReference>
<evidence type="ECO:0000256" key="1">
    <source>
        <dbReference type="ARBA" id="ARBA00006817"/>
    </source>
</evidence>
<dbReference type="Pfam" id="PF08327">
    <property type="entry name" value="AHSA1"/>
    <property type="match status" value="1"/>
</dbReference>
<dbReference type="InterPro" id="IPR013538">
    <property type="entry name" value="ASHA1/2-like_C"/>
</dbReference>
<dbReference type="SUPFAM" id="SSF55961">
    <property type="entry name" value="Bet v1-like"/>
    <property type="match status" value="1"/>
</dbReference>
<feature type="domain" description="Activator of Hsp90 ATPase homologue 1/2-like C-terminal" evidence="2">
    <location>
        <begin position="24"/>
        <end position="150"/>
    </location>
</feature>
<organism evidence="3 4">
    <name type="scientific">Paenibacillus artemisiicola</name>
    <dbReference type="NCBI Taxonomy" id="1172618"/>
    <lineage>
        <taxon>Bacteria</taxon>
        <taxon>Bacillati</taxon>
        <taxon>Bacillota</taxon>
        <taxon>Bacilli</taxon>
        <taxon>Bacillales</taxon>
        <taxon>Paenibacillaceae</taxon>
        <taxon>Paenibacillus</taxon>
    </lineage>
</organism>
<dbReference type="EMBL" id="JAGGDJ010000015">
    <property type="protein sequence ID" value="MBO7746149.1"/>
    <property type="molecule type" value="Genomic_DNA"/>
</dbReference>
<protein>
    <submittedName>
        <fullName evidence="3">SRPBCC family protein</fullName>
    </submittedName>
</protein>
<comment type="caution">
    <text evidence="3">The sequence shown here is derived from an EMBL/GenBank/DDBJ whole genome shotgun (WGS) entry which is preliminary data.</text>
</comment>
<evidence type="ECO:0000313" key="4">
    <source>
        <dbReference type="Proteomes" id="UP000670947"/>
    </source>
</evidence>
<dbReference type="CDD" id="cd08894">
    <property type="entry name" value="SRPBCC_CalC_Aha1-like_1"/>
    <property type="match status" value="1"/>
</dbReference>
<dbReference type="RefSeq" id="WP_208848943.1">
    <property type="nucleotide sequence ID" value="NZ_JAGGDJ010000015.1"/>
</dbReference>
<comment type="similarity">
    <text evidence="1">Belongs to the AHA1 family.</text>
</comment>
<accession>A0ABS3WCT6</accession>
<gene>
    <name evidence="3" type="ORF">I8J29_18215</name>
</gene>
<evidence type="ECO:0000313" key="3">
    <source>
        <dbReference type="EMBL" id="MBO7746149.1"/>
    </source>
</evidence>
<dbReference type="Proteomes" id="UP000670947">
    <property type="component" value="Unassembled WGS sequence"/>
</dbReference>
<dbReference type="Gene3D" id="3.30.530.20">
    <property type="match status" value="1"/>
</dbReference>
<name>A0ABS3WCT6_9BACL</name>
<evidence type="ECO:0000259" key="2">
    <source>
        <dbReference type="Pfam" id="PF08327"/>
    </source>
</evidence>
<keyword evidence="4" id="KW-1185">Reference proteome</keyword>
<proteinExistence type="inferred from homology"/>
<reference evidence="3 4" key="1">
    <citation type="submission" date="2021-03" db="EMBL/GenBank/DDBJ databases">
        <title>Paenibacillus artemisicola MWE-103 whole genome sequence.</title>
        <authorList>
            <person name="Ham Y.J."/>
        </authorList>
    </citation>
    <scope>NUCLEOTIDE SEQUENCE [LARGE SCALE GENOMIC DNA]</scope>
    <source>
        <strain evidence="3 4">MWE-103</strain>
    </source>
</reference>
<sequence length="156" mass="17340">MNDQANRGTIAAGENELVEARVIDAPRETVFRAWTDPALLARWWGPRGFTNTFSGFDLRPGGTWEFVMHGPNGTDYPNTNVFVEIAPPERIVLKHVKAPVFVLTALFEDVDGKTRVVFRQQFETAAVYEQVKAYAGKGNEENLEKLAEVVASLSAD</sequence>